<evidence type="ECO:0000256" key="1">
    <source>
        <dbReference type="ARBA" id="ARBA00000900"/>
    </source>
</evidence>
<comment type="caution">
    <text evidence="16">The sequence shown here is derived from an EMBL/GenBank/DDBJ whole genome shotgun (WGS) entry which is preliminary data.</text>
</comment>
<dbReference type="EC" id="2.3.2.27" evidence="4"/>
<comment type="catalytic activity">
    <reaction evidence="1">
        <text>S-ubiquitinyl-[E2 ubiquitin-conjugating enzyme]-L-cysteine + [acceptor protein]-L-lysine = [E2 ubiquitin-conjugating enzyme]-L-cysteine + N(6)-ubiquitinyl-[acceptor protein]-L-lysine.</text>
        <dbReference type="EC" id="2.3.2.27"/>
    </reaction>
</comment>
<comment type="similarity">
    <text evidence="13">Belongs to the RING-type zinc finger family. ATL subfamily.</text>
</comment>
<proteinExistence type="inferred from homology"/>
<sequence>MSLFTIILALLLLVNLGNGLTDASIRCPFKLNCTHNKKILELPTHPVPLKLVITYISYRYQWLDLSDPGNCLPKLILDHNFVPILFPLKSYGDFIRNISFFDCSSVVQLRSRYRYYIDNDAQDIKTCPIYVAHSDGESIVESDLVYCIKLFDRESLFYAGDIQNNIFSLTWSGTNFDVQCLKCEHKSKKKITLIILSSTGVIIGSTLLVFALGAIVRIHLHFKMKGEDHTRIENFLKDYKALKPTRFSY</sequence>
<dbReference type="AlphaFoldDB" id="A0A392MTY1"/>
<dbReference type="InterPro" id="IPR046948">
    <property type="entry name" value="ATL20-22-like"/>
</dbReference>
<keyword evidence="5" id="KW-0808">Transferase</keyword>
<name>A0A392MTY1_9FABA</name>
<dbReference type="GO" id="GO:0016301">
    <property type="term" value="F:kinase activity"/>
    <property type="evidence" value="ECO:0007669"/>
    <property type="project" value="UniProtKB-KW"/>
</dbReference>
<feature type="signal peptide" evidence="15">
    <location>
        <begin position="1"/>
        <end position="19"/>
    </location>
</feature>
<keyword evidence="10" id="KW-0862">Zinc</keyword>
<keyword evidence="17" id="KW-1185">Reference proteome</keyword>
<keyword evidence="12 14" id="KW-0472">Membrane</keyword>
<comment type="pathway">
    <text evidence="3">Protein modification; protein ubiquitination.</text>
</comment>
<keyword evidence="11 14" id="KW-1133">Transmembrane helix</keyword>
<gene>
    <name evidence="16" type="ORF">A2U01_0011706</name>
</gene>
<evidence type="ECO:0000256" key="13">
    <source>
        <dbReference type="ARBA" id="ARBA00024209"/>
    </source>
</evidence>
<keyword evidence="8" id="KW-0863">Zinc-finger</keyword>
<evidence type="ECO:0000256" key="2">
    <source>
        <dbReference type="ARBA" id="ARBA00004167"/>
    </source>
</evidence>
<evidence type="ECO:0000256" key="8">
    <source>
        <dbReference type="ARBA" id="ARBA00022771"/>
    </source>
</evidence>
<evidence type="ECO:0000256" key="10">
    <source>
        <dbReference type="ARBA" id="ARBA00022833"/>
    </source>
</evidence>
<evidence type="ECO:0000256" key="14">
    <source>
        <dbReference type="SAM" id="Phobius"/>
    </source>
</evidence>
<evidence type="ECO:0000256" key="12">
    <source>
        <dbReference type="ARBA" id="ARBA00023136"/>
    </source>
</evidence>
<comment type="subcellular location">
    <subcellularLocation>
        <location evidence="2">Membrane</location>
        <topology evidence="2">Single-pass membrane protein</topology>
    </subcellularLocation>
</comment>
<feature type="non-terminal residue" evidence="16">
    <location>
        <position position="249"/>
    </location>
</feature>
<dbReference type="GO" id="GO:0061630">
    <property type="term" value="F:ubiquitin protein ligase activity"/>
    <property type="evidence" value="ECO:0007669"/>
    <property type="project" value="UniProtKB-EC"/>
</dbReference>
<evidence type="ECO:0000256" key="3">
    <source>
        <dbReference type="ARBA" id="ARBA00004906"/>
    </source>
</evidence>
<evidence type="ECO:0000256" key="7">
    <source>
        <dbReference type="ARBA" id="ARBA00022723"/>
    </source>
</evidence>
<evidence type="ECO:0000256" key="11">
    <source>
        <dbReference type="ARBA" id="ARBA00022989"/>
    </source>
</evidence>
<keyword evidence="6 14" id="KW-0812">Transmembrane</keyword>
<dbReference type="PANTHER" id="PTHR46279:SF30">
    <property type="entry name" value="RING-TYPE E3 UBIQUITIN TRANSFERASE"/>
    <property type="match status" value="1"/>
</dbReference>
<evidence type="ECO:0000256" key="9">
    <source>
        <dbReference type="ARBA" id="ARBA00022786"/>
    </source>
</evidence>
<dbReference type="PANTHER" id="PTHR46279">
    <property type="entry name" value="RING/U-BOX SUPERFAMILY PROTEIN"/>
    <property type="match status" value="1"/>
</dbReference>
<evidence type="ECO:0000256" key="6">
    <source>
        <dbReference type="ARBA" id="ARBA00022692"/>
    </source>
</evidence>
<evidence type="ECO:0000256" key="15">
    <source>
        <dbReference type="SAM" id="SignalP"/>
    </source>
</evidence>
<accession>A0A392MTY1</accession>
<feature type="transmembrane region" description="Helical" evidence="14">
    <location>
        <begin position="191"/>
        <end position="216"/>
    </location>
</feature>
<feature type="chain" id="PRO_5017372515" description="RING-type E3 ubiquitin transferase" evidence="15">
    <location>
        <begin position="20"/>
        <end position="249"/>
    </location>
</feature>
<reference evidence="16 17" key="1">
    <citation type="journal article" date="2018" name="Front. Plant Sci.">
        <title>Red Clover (Trifolium pratense) and Zigzag Clover (T. medium) - A Picture of Genomic Similarities and Differences.</title>
        <authorList>
            <person name="Dluhosova J."/>
            <person name="Istvanek J."/>
            <person name="Nedelnik J."/>
            <person name="Repkova J."/>
        </authorList>
    </citation>
    <scope>NUCLEOTIDE SEQUENCE [LARGE SCALE GENOMIC DNA]</scope>
    <source>
        <strain evidence="17">cv. 10/8</strain>
        <tissue evidence="16">Leaf</tissue>
    </source>
</reference>
<evidence type="ECO:0000256" key="4">
    <source>
        <dbReference type="ARBA" id="ARBA00012483"/>
    </source>
</evidence>
<keyword evidence="16" id="KW-0675">Receptor</keyword>
<dbReference type="EMBL" id="LXQA010019051">
    <property type="protein sequence ID" value="MCH90783.1"/>
    <property type="molecule type" value="Genomic_DNA"/>
</dbReference>
<evidence type="ECO:0000313" key="16">
    <source>
        <dbReference type="EMBL" id="MCH90783.1"/>
    </source>
</evidence>
<keyword evidence="7" id="KW-0479">Metal-binding</keyword>
<keyword evidence="16" id="KW-0418">Kinase</keyword>
<keyword evidence="9" id="KW-0833">Ubl conjugation pathway</keyword>
<evidence type="ECO:0000313" key="17">
    <source>
        <dbReference type="Proteomes" id="UP000265520"/>
    </source>
</evidence>
<dbReference type="GO" id="GO:0008270">
    <property type="term" value="F:zinc ion binding"/>
    <property type="evidence" value="ECO:0007669"/>
    <property type="project" value="UniProtKB-KW"/>
</dbReference>
<evidence type="ECO:0000256" key="5">
    <source>
        <dbReference type="ARBA" id="ARBA00022679"/>
    </source>
</evidence>
<dbReference type="GO" id="GO:0016020">
    <property type="term" value="C:membrane"/>
    <property type="evidence" value="ECO:0007669"/>
    <property type="project" value="UniProtKB-SubCell"/>
</dbReference>
<protein>
    <recommendedName>
        <fullName evidence="4">RING-type E3 ubiquitin transferase</fullName>
        <ecNumber evidence="4">2.3.2.27</ecNumber>
    </recommendedName>
</protein>
<keyword evidence="15" id="KW-0732">Signal</keyword>
<organism evidence="16 17">
    <name type="scientific">Trifolium medium</name>
    <dbReference type="NCBI Taxonomy" id="97028"/>
    <lineage>
        <taxon>Eukaryota</taxon>
        <taxon>Viridiplantae</taxon>
        <taxon>Streptophyta</taxon>
        <taxon>Embryophyta</taxon>
        <taxon>Tracheophyta</taxon>
        <taxon>Spermatophyta</taxon>
        <taxon>Magnoliopsida</taxon>
        <taxon>eudicotyledons</taxon>
        <taxon>Gunneridae</taxon>
        <taxon>Pentapetalae</taxon>
        <taxon>rosids</taxon>
        <taxon>fabids</taxon>
        <taxon>Fabales</taxon>
        <taxon>Fabaceae</taxon>
        <taxon>Papilionoideae</taxon>
        <taxon>50 kb inversion clade</taxon>
        <taxon>NPAAA clade</taxon>
        <taxon>Hologalegina</taxon>
        <taxon>IRL clade</taxon>
        <taxon>Trifolieae</taxon>
        <taxon>Trifolium</taxon>
    </lineage>
</organism>
<dbReference type="Proteomes" id="UP000265520">
    <property type="component" value="Unassembled WGS sequence"/>
</dbReference>